<evidence type="ECO:0000256" key="4">
    <source>
        <dbReference type="ARBA" id="ARBA00022786"/>
    </source>
</evidence>
<dbReference type="GO" id="GO:0005829">
    <property type="term" value="C:cytosol"/>
    <property type="evidence" value="ECO:0007669"/>
    <property type="project" value="TreeGrafter"/>
</dbReference>
<evidence type="ECO:0000256" key="6">
    <source>
        <dbReference type="ARBA" id="ARBA00023006"/>
    </source>
</evidence>
<protein>
    <recommendedName>
        <fullName evidence="2">Ubiquitin-like-conjugating enzyme ATG10</fullName>
    </recommendedName>
    <alternativeName>
        <fullName evidence="7">Autophagy-related protein 10</fullName>
    </alternativeName>
</protein>
<keyword evidence="5" id="KW-0653">Protein transport</keyword>
<dbReference type="Proteomes" id="UP000799777">
    <property type="component" value="Unassembled WGS sequence"/>
</dbReference>
<dbReference type="GO" id="GO:0032446">
    <property type="term" value="P:protein modification by small protein conjugation"/>
    <property type="evidence" value="ECO:0007669"/>
    <property type="project" value="TreeGrafter"/>
</dbReference>
<dbReference type="Gene3D" id="3.30.1460.50">
    <property type="match status" value="1"/>
</dbReference>
<keyword evidence="5" id="KW-0813">Transport</keyword>
<keyword evidence="3" id="KW-0808">Transferase</keyword>
<sequence>MLSAFPHLTRAEFSDACLALDARFRMHGHKQHDWISCDLIEDCDAPFLRFMKELRHGVHVATIDEDEIDEDDDEVLHVDGRERAIIHYDIILSPTYRVPILYISITDPEHRYPPTIATLYDHLILPPFKAQAEHVGVIGGITITEHPCTGRTVFFIHPCRTAEVMIASVGKAEVAPEEYLLMWIGALGECVGLNVPLALMQGDEIMVDDTKMP</sequence>
<comment type="similarity">
    <text evidence="1">Belongs to the ATG10 family.</text>
</comment>
<evidence type="ECO:0000313" key="8">
    <source>
        <dbReference type="EMBL" id="KAF2034642.1"/>
    </source>
</evidence>
<dbReference type="GO" id="GO:0015031">
    <property type="term" value="P:protein transport"/>
    <property type="evidence" value="ECO:0007669"/>
    <property type="project" value="UniProtKB-KW"/>
</dbReference>
<organism evidence="8 9">
    <name type="scientific">Setomelanomma holmii</name>
    <dbReference type="NCBI Taxonomy" id="210430"/>
    <lineage>
        <taxon>Eukaryota</taxon>
        <taxon>Fungi</taxon>
        <taxon>Dikarya</taxon>
        <taxon>Ascomycota</taxon>
        <taxon>Pezizomycotina</taxon>
        <taxon>Dothideomycetes</taxon>
        <taxon>Pleosporomycetidae</taxon>
        <taxon>Pleosporales</taxon>
        <taxon>Pleosporineae</taxon>
        <taxon>Phaeosphaeriaceae</taxon>
        <taxon>Setomelanomma</taxon>
    </lineage>
</organism>
<evidence type="ECO:0000256" key="3">
    <source>
        <dbReference type="ARBA" id="ARBA00022679"/>
    </source>
</evidence>
<gene>
    <name evidence="8" type="ORF">EK21DRAFT_97288</name>
</gene>
<dbReference type="GO" id="GO:0000045">
    <property type="term" value="P:autophagosome assembly"/>
    <property type="evidence" value="ECO:0007669"/>
    <property type="project" value="TreeGrafter"/>
</dbReference>
<keyword evidence="6" id="KW-0072">Autophagy</keyword>
<dbReference type="OrthoDB" id="4089664at2759"/>
<reference evidence="8" key="1">
    <citation type="journal article" date="2020" name="Stud. Mycol.">
        <title>101 Dothideomycetes genomes: a test case for predicting lifestyles and emergence of pathogens.</title>
        <authorList>
            <person name="Haridas S."/>
            <person name="Albert R."/>
            <person name="Binder M."/>
            <person name="Bloem J."/>
            <person name="Labutti K."/>
            <person name="Salamov A."/>
            <person name="Andreopoulos B."/>
            <person name="Baker S."/>
            <person name="Barry K."/>
            <person name="Bills G."/>
            <person name="Bluhm B."/>
            <person name="Cannon C."/>
            <person name="Castanera R."/>
            <person name="Culley D."/>
            <person name="Daum C."/>
            <person name="Ezra D."/>
            <person name="Gonzalez J."/>
            <person name="Henrissat B."/>
            <person name="Kuo A."/>
            <person name="Liang C."/>
            <person name="Lipzen A."/>
            <person name="Lutzoni F."/>
            <person name="Magnuson J."/>
            <person name="Mondo S."/>
            <person name="Nolan M."/>
            <person name="Ohm R."/>
            <person name="Pangilinan J."/>
            <person name="Park H.-J."/>
            <person name="Ramirez L."/>
            <person name="Alfaro M."/>
            <person name="Sun H."/>
            <person name="Tritt A."/>
            <person name="Yoshinaga Y."/>
            <person name="Zwiers L.-H."/>
            <person name="Turgeon B."/>
            <person name="Goodwin S."/>
            <person name="Spatafora J."/>
            <person name="Crous P."/>
            <person name="Grigoriev I."/>
        </authorList>
    </citation>
    <scope>NUCLEOTIDE SEQUENCE</scope>
    <source>
        <strain evidence="8">CBS 110217</strain>
    </source>
</reference>
<evidence type="ECO:0000256" key="7">
    <source>
        <dbReference type="ARBA" id="ARBA00029833"/>
    </source>
</evidence>
<comment type="caution">
    <text evidence="8">The sequence shown here is derived from an EMBL/GenBank/DDBJ whole genome shotgun (WGS) entry which is preliminary data.</text>
</comment>
<accession>A0A9P4HK22</accession>
<dbReference type="InterPro" id="IPR007135">
    <property type="entry name" value="Atg3/Atg10"/>
</dbReference>
<evidence type="ECO:0000256" key="5">
    <source>
        <dbReference type="ARBA" id="ARBA00022927"/>
    </source>
</evidence>
<keyword evidence="4" id="KW-0833">Ubl conjugation pathway</keyword>
<dbReference type="PANTHER" id="PTHR14957:SF1">
    <property type="entry name" value="UBIQUITIN-LIKE-CONJUGATING ENZYME ATG10"/>
    <property type="match status" value="1"/>
</dbReference>
<dbReference type="GO" id="GO:0061651">
    <property type="term" value="F:Atg12 conjugating enzyme activity"/>
    <property type="evidence" value="ECO:0007669"/>
    <property type="project" value="TreeGrafter"/>
</dbReference>
<keyword evidence="9" id="KW-1185">Reference proteome</keyword>
<evidence type="ECO:0000256" key="2">
    <source>
        <dbReference type="ARBA" id="ARBA00021099"/>
    </source>
</evidence>
<evidence type="ECO:0000256" key="1">
    <source>
        <dbReference type="ARBA" id="ARBA00005696"/>
    </source>
</evidence>
<dbReference type="PANTHER" id="PTHR14957">
    <property type="entry name" value="UBIQUITIN-LIKE-CONJUGATING ENZYME ATG10"/>
    <property type="match status" value="1"/>
</dbReference>
<proteinExistence type="inferred from homology"/>
<dbReference type="AlphaFoldDB" id="A0A9P4HK22"/>
<name>A0A9P4HK22_9PLEO</name>
<evidence type="ECO:0000313" key="9">
    <source>
        <dbReference type="Proteomes" id="UP000799777"/>
    </source>
</evidence>
<dbReference type="Pfam" id="PF03987">
    <property type="entry name" value="Autophagy_act_C"/>
    <property type="match status" value="1"/>
</dbReference>
<dbReference type="GO" id="GO:0000422">
    <property type="term" value="P:autophagy of mitochondrion"/>
    <property type="evidence" value="ECO:0007669"/>
    <property type="project" value="TreeGrafter"/>
</dbReference>
<dbReference type="EMBL" id="ML978160">
    <property type="protein sequence ID" value="KAF2034642.1"/>
    <property type="molecule type" value="Genomic_DNA"/>
</dbReference>